<dbReference type="CDD" id="cd07233">
    <property type="entry name" value="GlxI_Zn"/>
    <property type="match status" value="1"/>
</dbReference>
<reference evidence="12 13" key="1">
    <citation type="submission" date="2018-03" db="EMBL/GenBank/DDBJ databases">
        <title>Finding Nemo's genes: A chromosome-scale reference assembly of the genome of the orange clownfish Amphiprion percula.</title>
        <authorList>
            <person name="Lehmann R."/>
        </authorList>
    </citation>
    <scope>NUCLEOTIDE SEQUENCE</scope>
</reference>
<dbReference type="InterPro" id="IPR037523">
    <property type="entry name" value="VOC_core"/>
</dbReference>
<keyword evidence="6 10" id="KW-0456">Lyase</keyword>
<dbReference type="GeneTree" id="ENSGT00390000009312"/>
<evidence type="ECO:0000256" key="8">
    <source>
        <dbReference type="PIRSR" id="PIRSR604361-2"/>
    </source>
</evidence>
<evidence type="ECO:0000259" key="11">
    <source>
        <dbReference type="PROSITE" id="PS51819"/>
    </source>
</evidence>
<feature type="binding site" evidence="8">
    <location>
        <position position="29"/>
    </location>
    <ligand>
        <name>substrate</name>
        <note>ligand shared between dimeric partners</note>
    </ligand>
</feature>
<comment type="similarity">
    <text evidence="2 10">Belongs to the glyoxalase I family.</text>
</comment>
<comment type="cofactor">
    <cofactor evidence="9">
        <name>Zn(2+)</name>
        <dbReference type="ChEBI" id="CHEBI:29105"/>
    </cofactor>
    <text evidence="9">Binds 1 zinc ion per subunit. In the homodimer, two zinc ions are bound between subunits.</text>
</comment>
<dbReference type="Ensembl" id="ENSAPET00000030526.1">
    <property type="protein sequence ID" value="ENSAPEP00000029727.1"/>
    <property type="gene ID" value="ENSAPEG00000021119.1"/>
</dbReference>
<dbReference type="UniPathway" id="UPA00619">
    <property type="reaction ID" value="UER00675"/>
</dbReference>
<evidence type="ECO:0000256" key="5">
    <source>
        <dbReference type="ARBA" id="ARBA00022833"/>
    </source>
</evidence>
<feature type="domain" description="VOC" evidence="11">
    <location>
        <begin position="26"/>
        <end position="172"/>
    </location>
</feature>
<organism evidence="12 13">
    <name type="scientific">Amphiprion percula</name>
    <name type="common">Orange clownfish</name>
    <name type="synonym">Lutjanus percula</name>
    <dbReference type="NCBI Taxonomy" id="161767"/>
    <lineage>
        <taxon>Eukaryota</taxon>
        <taxon>Metazoa</taxon>
        <taxon>Chordata</taxon>
        <taxon>Craniata</taxon>
        <taxon>Vertebrata</taxon>
        <taxon>Euteleostomi</taxon>
        <taxon>Actinopterygii</taxon>
        <taxon>Neopterygii</taxon>
        <taxon>Teleostei</taxon>
        <taxon>Neoteleostei</taxon>
        <taxon>Acanthomorphata</taxon>
        <taxon>Ovalentaria</taxon>
        <taxon>Pomacentridae</taxon>
        <taxon>Amphiprion</taxon>
    </lineage>
</organism>
<comment type="pathway">
    <text evidence="1 10">Secondary metabolite metabolism; methylglyoxal degradation; (R)-lactate from methylglyoxal: step 1/2.</text>
</comment>
<comment type="function">
    <text evidence="10">Catalyzes the conversion of hemimercaptal, formed from methylglyoxal and glutathione, to S-lactoylglutathione.</text>
</comment>
<name>A0A3P8U364_AMPPE</name>
<dbReference type="GO" id="GO:0046872">
    <property type="term" value="F:metal ion binding"/>
    <property type="evidence" value="ECO:0007669"/>
    <property type="project" value="UniProtKB-UniRule"/>
</dbReference>
<feature type="binding site" evidence="9">
    <location>
        <position position="29"/>
    </location>
    <ligand>
        <name>Zn(2+)</name>
        <dbReference type="ChEBI" id="CHEBI:29105"/>
        <note>ligand shared between dimeric partners</note>
    </ligand>
</feature>
<dbReference type="NCBIfam" id="TIGR00068">
    <property type="entry name" value="glyox_I"/>
    <property type="match status" value="1"/>
</dbReference>
<keyword evidence="5 9" id="KW-0862">Zinc</keyword>
<feature type="binding site" evidence="8">
    <location>
        <position position="118"/>
    </location>
    <ligand>
        <name>substrate</name>
        <note>ligand shared between dimeric partners</note>
    </ligand>
</feature>
<evidence type="ECO:0000256" key="2">
    <source>
        <dbReference type="ARBA" id="ARBA00010363"/>
    </source>
</evidence>
<sequence length="181" mass="20603">MVSRRLSDEAVSAACQEGHPLTQDFMMQQTMLRVRDPARSLDFYTRVLGMTLLQKIDFSAMRFTLYFLGYENKAEIPADIKERTAWTFSRSATIELTHNWGSEKIEGLSYHNGNKDPRGFGHIGIAVPDVNAACKLFEERGVTFVKKEDVGKMKDQTFIQDPDGYWIEILCPNNMVSLLSP</sequence>
<keyword evidence="13" id="KW-1185">Reference proteome</keyword>
<dbReference type="PROSITE" id="PS00934">
    <property type="entry name" value="GLYOXALASE_I_1"/>
    <property type="match status" value="1"/>
</dbReference>
<dbReference type="SUPFAM" id="SSF54593">
    <property type="entry name" value="Glyoxalase/Bleomycin resistance protein/Dihydroxybiphenyl dioxygenase"/>
    <property type="match status" value="1"/>
</dbReference>
<evidence type="ECO:0000256" key="6">
    <source>
        <dbReference type="ARBA" id="ARBA00023239"/>
    </source>
</evidence>
<feature type="binding site" evidence="8">
    <location>
        <begin position="152"/>
        <end position="153"/>
    </location>
    <ligand>
        <name>substrate</name>
        <note>ligand shared between dimeric partners</note>
    </ligand>
</feature>
<dbReference type="InterPro" id="IPR018146">
    <property type="entry name" value="Glyoxalase_1_CS"/>
</dbReference>
<evidence type="ECO:0000256" key="7">
    <source>
        <dbReference type="PIRSR" id="PIRSR604361-1"/>
    </source>
</evidence>
<reference evidence="12" key="3">
    <citation type="submission" date="2025-09" db="UniProtKB">
        <authorList>
            <consortium name="Ensembl"/>
        </authorList>
    </citation>
    <scope>IDENTIFICATION</scope>
</reference>
<dbReference type="Gene3D" id="3.10.180.10">
    <property type="entry name" value="2,3-Dihydroxybiphenyl 1,2-Dioxygenase, domain 1"/>
    <property type="match status" value="1"/>
</dbReference>
<dbReference type="InterPro" id="IPR029068">
    <property type="entry name" value="Glyas_Bleomycin-R_OHBP_Dase"/>
</dbReference>
<dbReference type="STRING" id="161767.ENSAPEP00000029727"/>
<feature type="binding site" evidence="9">
    <location>
        <position position="95"/>
    </location>
    <ligand>
        <name>Zn(2+)</name>
        <dbReference type="ChEBI" id="CHEBI:29105"/>
        <note>ligand shared between dimeric partners</note>
    </ligand>
</feature>
<keyword evidence="4 9" id="KW-0479">Metal-binding</keyword>
<dbReference type="InterPro" id="IPR004360">
    <property type="entry name" value="Glyas_Fos-R_dOase_dom"/>
</dbReference>
<dbReference type="AlphaFoldDB" id="A0A3P8U364"/>
<feature type="binding site" evidence="9">
    <location>
        <position position="122"/>
    </location>
    <ligand>
        <name>Zn(2+)</name>
        <dbReference type="ChEBI" id="CHEBI:29105"/>
        <note>ligand shared between dimeric partners</note>
    </ligand>
</feature>
<evidence type="ECO:0000256" key="3">
    <source>
        <dbReference type="ARBA" id="ARBA00012081"/>
    </source>
</evidence>
<evidence type="ECO:0000256" key="4">
    <source>
        <dbReference type="ARBA" id="ARBA00022723"/>
    </source>
</evidence>
<dbReference type="EC" id="4.4.1.5" evidence="3 10"/>
<dbReference type="PANTHER" id="PTHR10374">
    <property type="entry name" value="LACTOYLGLUTATHIONE LYASE GLYOXALASE I"/>
    <property type="match status" value="1"/>
</dbReference>
<evidence type="ECO:0000256" key="9">
    <source>
        <dbReference type="PIRSR" id="PIRSR604361-3"/>
    </source>
</evidence>
<gene>
    <name evidence="12" type="primary">GLO1</name>
</gene>
<comment type="catalytic activity">
    <reaction evidence="10">
        <text>(R)-S-lactoylglutathione = methylglyoxal + glutathione</text>
        <dbReference type="Rhea" id="RHEA:19069"/>
        <dbReference type="ChEBI" id="CHEBI:17158"/>
        <dbReference type="ChEBI" id="CHEBI:57474"/>
        <dbReference type="ChEBI" id="CHEBI:57925"/>
        <dbReference type="EC" id="4.4.1.5"/>
    </reaction>
</comment>
<dbReference type="GO" id="GO:0004462">
    <property type="term" value="F:lactoylglutathione lyase activity"/>
    <property type="evidence" value="ECO:0007669"/>
    <property type="project" value="UniProtKB-UniRule"/>
</dbReference>
<feature type="binding site" evidence="8">
    <location>
        <position position="33"/>
    </location>
    <ligand>
        <name>substrate</name>
        <note>ligand shared between dimeric partners</note>
    </ligand>
</feature>
<feature type="binding site" evidence="8">
    <location>
        <position position="99"/>
    </location>
    <ligand>
        <name>substrate</name>
        <note>ligand shared between dimeric partners</note>
    </ligand>
</feature>
<dbReference type="PROSITE" id="PS00935">
    <property type="entry name" value="GLYOXALASE_I_2"/>
    <property type="match status" value="1"/>
</dbReference>
<dbReference type="Proteomes" id="UP000265080">
    <property type="component" value="Chromosome 11"/>
</dbReference>
<protein>
    <recommendedName>
        <fullName evidence="3 10">Lactoylglutathione lyase</fullName>
        <ecNumber evidence="3 10">4.4.1.5</ecNumber>
    </recommendedName>
    <alternativeName>
        <fullName evidence="10">Glyoxalase I</fullName>
    </alternativeName>
</protein>
<evidence type="ECO:0000256" key="1">
    <source>
        <dbReference type="ARBA" id="ARBA00005008"/>
    </source>
</evidence>
<evidence type="ECO:0000313" key="12">
    <source>
        <dbReference type="Ensembl" id="ENSAPEP00000029727.1"/>
    </source>
</evidence>
<dbReference type="OMA" id="WVEIIQP"/>
<feature type="binding site" evidence="8">
    <location>
        <position position="122"/>
    </location>
    <ligand>
        <name>substrate</name>
        <note>ligand shared between dimeric partners</note>
    </ligand>
</feature>
<feature type="active site" description="Proton donor/acceptor" evidence="7">
    <location>
        <position position="168"/>
    </location>
</feature>
<dbReference type="PROSITE" id="PS51819">
    <property type="entry name" value="VOC"/>
    <property type="match status" value="1"/>
</dbReference>
<feature type="binding site" evidence="9">
    <location>
        <position position="168"/>
    </location>
    <ligand>
        <name>Zn(2+)</name>
        <dbReference type="ChEBI" id="CHEBI:29105"/>
        <note>ligand shared between dimeric partners</note>
    </ligand>
</feature>
<dbReference type="PANTHER" id="PTHR10374:SF30">
    <property type="entry name" value="LACTOYLGLUTATHIONE LYASE"/>
    <property type="match status" value="1"/>
</dbReference>
<accession>A0A3P8U364</accession>
<dbReference type="InterPro" id="IPR004361">
    <property type="entry name" value="Glyoxalase_1"/>
</dbReference>
<evidence type="ECO:0000313" key="13">
    <source>
        <dbReference type="Proteomes" id="UP000265080"/>
    </source>
</evidence>
<evidence type="ECO:0000256" key="10">
    <source>
        <dbReference type="RuleBase" id="RU361179"/>
    </source>
</evidence>
<reference evidence="12" key="2">
    <citation type="submission" date="2025-08" db="UniProtKB">
        <authorList>
            <consortium name="Ensembl"/>
        </authorList>
    </citation>
    <scope>IDENTIFICATION</scope>
</reference>
<proteinExistence type="inferred from homology"/>
<dbReference type="Pfam" id="PF00903">
    <property type="entry name" value="Glyoxalase"/>
    <property type="match status" value="1"/>
</dbReference>